<dbReference type="AlphaFoldDB" id="C9YDH3"/>
<sequence length="118" mass="13546">MWATEHKRAPVTDPKDSRFSETGFPSLQWEDEDLDTRPLPLNERPLQAQIDHEMAIIAEHHIRIALAIEKFWGHRDCVEYIRTLILNGGYSDGATKRVGFKSEVISALINLTALHRIE</sequence>
<gene>
    <name evidence="2" type="ORF">Csp_C27520</name>
</gene>
<evidence type="ECO:0000256" key="1">
    <source>
        <dbReference type="SAM" id="MobiDB-lite"/>
    </source>
</evidence>
<feature type="compositionally biased region" description="Basic and acidic residues" evidence="1">
    <location>
        <begin position="1"/>
        <end position="19"/>
    </location>
</feature>
<protein>
    <submittedName>
        <fullName evidence="2">Uncharacterized protein</fullName>
    </submittedName>
</protein>
<evidence type="ECO:0000313" key="2">
    <source>
        <dbReference type="EMBL" id="CBA31233.1"/>
    </source>
</evidence>
<reference evidence="2" key="1">
    <citation type="journal article" date="2010" name="Nature">
        <title>The Dynamic genome of Hydra.</title>
        <authorList>
            <person name="Chapman J.A."/>
            <person name="Kirkness E.F."/>
            <person name="Simakov O."/>
            <person name="Hampson S.E."/>
            <person name="Mitros T."/>
            <person name="Weinmaier T."/>
            <person name="Rattei T."/>
            <person name="Balasubramanian P.G."/>
            <person name="Borman J."/>
            <person name="Busam D."/>
            <person name="Disbennett K."/>
            <person name="Pfannkoch C."/>
            <person name="Sumin N."/>
            <person name="Sutton G."/>
            <person name="Viswanathan L."/>
            <person name="Walenz B."/>
            <person name="Goodstein D.M."/>
            <person name="Hellsten U."/>
            <person name="Kawashima T."/>
            <person name="Prochnik S.E."/>
            <person name="Putnam N.H."/>
            <person name="Shu S."/>
            <person name="Blumberg B."/>
            <person name="Dana C.E."/>
            <person name="Gee L."/>
            <person name="Kibler D.F."/>
            <person name="Law L."/>
            <person name="Lindgens D."/>
            <person name="Martinez D.E."/>
            <person name="Peng J."/>
            <person name="Wigge P.A."/>
            <person name="Bertulat B."/>
            <person name="Guder C."/>
            <person name="Nakamura Y."/>
            <person name="Ozbek S."/>
            <person name="Watanabe H."/>
            <person name="Khalturin K."/>
            <person name="Hemmrich G."/>
            <person name="Franke A."/>
            <person name="Augustin R."/>
            <person name="Fraune S."/>
            <person name="Hayakawa E."/>
            <person name="Hayakawa S."/>
            <person name="Hirose M."/>
            <person name="Hwang J."/>
            <person name="Ikeo K."/>
            <person name="Nishimiya-Fujisawa C."/>
            <person name="Ogura A."/>
            <person name="Takahashi T."/>
            <person name="Steinmetz P.R."/>
            <person name="Zhang X."/>
            <person name="Aufschnaiter R."/>
            <person name="Eder M.K."/>
            <person name="Gorny A.K."/>
            <person name="Salvenmoser W."/>
            <person name="Heimberg A.M."/>
            <person name="Wheeler B.M."/>
            <person name="Peterson K.J."/>
            <person name="Boettger A."/>
            <person name="Tischler P."/>
            <person name="Wolf A."/>
            <person name="Gojobori T."/>
            <person name="Remington K.A."/>
            <person name="Strausberg R.L."/>
            <person name="Venter J."/>
            <person name="Technau U."/>
            <person name="Hobmayer B."/>
            <person name="Bosch T.C."/>
            <person name="Holstein T.W."/>
            <person name="Fujisawa T."/>
            <person name="Bode H.R."/>
            <person name="David C.N."/>
            <person name="Rokhsar D.S."/>
            <person name="Steele R.E."/>
        </authorList>
    </citation>
    <scope>NUCLEOTIDE SEQUENCE</scope>
</reference>
<feature type="region of interest" description="Disordered" evidence="1">
    <location>
        <begin position="1"/>
        <end position="31"/>
    </location>
</feature>
<name>C9YDH3_CURXX</name>
<accession>C9YDH3</accession>
<proteinExistence type="predicted"/>
<organism evidence="2">
    <name type="scientific">Curvibacter symbiont subsp. Hydra magnipapillata</name>
    <dbReference type="NCBI Taxonomy" id="667019"/>
    <lineage>
        <taxon>Bacteria</taxon>
        <taxon>Pseudomonadati</taxon>
        <taxon>Pseudomonadota</taxon>
        <taxon>Betaproteobacteria</taxon>
        <taxon>Burkholderiales</taxon>
        <taxon>Comamonadaceae</taxon>
        <taxon>Curvibacter</taxon>
    </lineage>
</organism>
<dbReference type="EMBL" id="FN543105">
    <property type="protein sequence ID" value="CBA31233.1"/>
    <property type="molecule type" value="Genomic_DNA"/>
</dbReference>